<gene>
    <name evidence="4" type="ORF">METZ01_LOCUS58878</name>
</gene>
<dbReference type="AlphaFoldDB" id="A0A381SRI6"/>
<dbReference type="InterPro" id="IPR036291">
    <property type="entry name" value="NAD(P)-bd_dom_sf"/>
</dbReference>
<evidence type="ECO:0000259" key="3">
    <source>
        <dbReference type="SMART" id="SM00822"/>
    </source>
</evidence>
<dbReference type="GO" id="GO:0016491">
    <property type="term" value="F:oxidoreductase activity"/>
    <property type="evidence" value="ECO:0007669"/>
    <property type="project" value="UniProtKB-KW"/>
</dbReference>
<name>A0A381SRI6_9ZZZZ</name>
<dbReference type="InterPro" id="IPR057326">
    <property type="entry name" value="KR_dom"/>
</dbReference>
<keyword evidence="2" id="KW-0560">Oxidoreductase</keyword>
<feature type="domain" description="Ketoreductase" evidence="3">
    <location>
        <begin position="1"/>
        <end position="182"/>
    </location>
</feature>
<organism evidence="4">
    <name type="scientific">marine metagenome</name>
    <dbReference type="NCBI Taxonomy" id="408172"/>
    <lineage>
        <taxon>unclassified sequences</taxon>
        <taxon>metagenomes</taxon>
        <taxon>ecological metagenomes</taxon>
    </lineage>
</organism>
<evidence type="ECO:0000256" key="1">
    <source>
        <dbReference type="ARBA" id="ARBA00006484"/>
    </source>
</evidence>
<dbReference type="PRINTS" id="PR00080">
    <property type="entry name" value="SDRFAMILY"/>
</dbReference>
<dbReference type="PRINTS" id="PR00081">
    <property type="entry name" value="GDHRDH"/>
</dbReference>
<evidence type="ECO:0000313" key="4">
    <source>
        <dbReference type="EMBL" id="SVA06024.1"/>
    </source>
</evidence>
<reference evidence="4" key="1">
    <citation type="submission" date="2018-05" db="EMBL/GenBank/DDBJ databases">
        <authorList>
            <person name="Lanie J.A."/>
            <person name="Ng W.-L."/>
            <person name="Kazmierczak K.M."/>
            <person name="Andrzejewski T.M."/>
            <person name="Davidsen T.M."/>
            <person name="Wayne K.J."/>
            <person name="Tettelin H."/>
            <person name="Glass J.I."/>
            <person name="Rusch D."/>
            <person name="Podicherti R."/>
            <person name="Tsui H.-C.T."/>
            <person name="Winkler M.E."/>
        </authorList>
    </citation>
    <scope>NUCLEOTIDE SEQUENCE</scope>
</reference>
<dbReference type="PANTHER" id="PTHR43639:SF1">
    <property type="entry name" value="SHORT-CHAIN DEHYDROGENASE_REDUCTASE FAMILY PROTEIN"/>
    <property type="match status" value="1"/>
</dbReference>
<proteinExistence type="inferred from homology"/>
<feature type="non-terminal residue" evidence="4">
    <location>
        <position position="1"/>
    </location>
</feature>
<dbReference type="InterPro" id="IPR002347">
    <property type="entry name" value="SDR_fam"/>
</dbReference>
<dbReference type="EMBL" id="UINC01003403">
    <property type="protein sequence ID" value="SVA06024.1"/>
    <property type="molecule type" value="Genomic_DNA"/>
</dbReference>
<dbReference type="Gene3D" id="3.40.50.720">
    <property type="entry name" value="NAD(P)-binding Rossmann-like Domain"/>
    <property type="match status" value="1"/>
</dbReference>
<dbReference type="SMART" id="SM00822">
    <property type="entry name" value="PKS_KR"/>
    <property type="match status" value="1"/>
</dbReference>
<dbReference type="PROSITE" id="PS00061">
    <property type="entry name" value="ADH_SHORT"/>
    <property type="match status" value="1"/>
</dbReference>
<sequence>VITGASGGIGSAIARRLAKDGFTVVVGYHTAADRAEELVADLSGPGHRAAHISILDPASLEELARSLQAEPGQVDVLVNCAGVTRSIPHDDLDGLDDDLINEIFATNWRGPFGTIRALRPLLDAAENAVVVNISSVAGVTGQGSNVAYCASKAALDSMTRSLGRALAPFIRVVSVSPGWVLGEYAARMPPEMIDAQSAATPLGRLATPDDVAAAVSAAVNDLPFTTGSMISVDGGRPLGTS</sequence>
<dbReference type="InterPro" id="IPR020904">
    <property type="entry name" value="Sc_DH/Rdtase_CS"/>
</dbReference>
<dbReference type="Pfam" id="PF13561">
    <property type="entry name" value="adh_short_C2"/>
    <property type="match status" value="1"/>
</dbReference>
<dbReference type="CDD" id="cd05233">
    <property type="entry name" value="SDR_c"/>
    <property type="match status" value="1"/>
</dbReference>
<dbReference type="PANTHER" id="PTHR43639">
    <property type="entry name" value="OXIDOREDUCTASE, SHORT-CHAIN DEHYDROGENASE/REDUCTASE FAMILY (AFU_ORTHOLOGUE AFUA_5G02870)"/>
    <property type="match status" value="1"/>
</dbReference>
<evidence type="ECO:0000256" key="2">
    <source>
        <dbReference type="ARBA" id="ARBA00023002"/>
    </source>
</evidence>
<protein>
    <recommendedName>
        <fullName evidence="3">Ketoreductase domain-containing protein</fullName>
    </recommendedName>
</protein>
<comment type="similarity">
    <text evidence="1">Belongs to the short-chain dehydrogenases/reductases (SDR) family.</text>
</comment>
<accession>A0A381SRI6</accession>
<dbReference type="SUPFAM" id="SSF51735">
    <property type="entry name" value="NAD(P)-binding Rossmann-fold domains"/>
    <property type="match status" value="1"/>
</dbReference>